<dbReference type="PRINTS" id="PR00260">
    <property type="entry name" value="CHEMTRNSDUCR"/>
</dbReference>
<sequence>MINLQKMTIGQKLIGSVLAIITAGVVCMATVIYIRAGTMQTASAVEYAEVLADGYAKDIRAQFEEGMLAARTMAQIMEGFENLRAEERRAHFNSILRRVLEANPGFIGAWSVWEPDALDGLDNLHRNKEGTDASGRFIPFWNRGSGRIAVEALVGYNSAGDGDYYQIPLKTGNESIIDPYSYNIGGAETWITSFAVPIKSKGAVVGVVGIDMSINHLQSQVEKIRPYGTGVAAIFANGGTVAAHFDSSRLGRQMRESERDMTGDKVNDFADAVKNGRQYTFTVYAEQMGTDIYVLAHPFSIGRSTTPWSFAVGIPMNQVLAPVKSLLYYIVATGLAVIAIAAFAVILFSGSITRPIRRVADNLKDISEGEGDLTKRLFVKGNDEIALLSRSFNTFMEKLQAMVGQIQKNALSLEKSSSGLNSIAVNMARETEGTAINAGRVAAASHEMSTSIHAVASAMEEASTSINMVATATEQMTSTITEIAGHTEKARKISEKAVNTGQAASERMQALEQAARQISTVTETITEISEQTNLLALNATIEAARAGEAGKGFTVVAGEIKELSRQTSHATQEIRTSIEGVQALSRETINTISEVVSVIGEISEINTTIATAVEEQSVATREIAGNISQASAGAQEVNSNVSQLSTVSSDISRDISGVNEKTVNLKKEGDEVMNSSSELARLGSELSHLVVRFRV</sequence>
<dbReference type="GO" id="GO:0004888">
    <property type="term" value="F:transmembrane signaling receptor activity"/>
    <property type="evidence" value="ECO:0007669"/>
    <property type="project" value="InterPro"/>
</dbReference>
<keyword evidence="2" id="KW-0997">Cell inner membrane</keyword>
<dbReference type="RefSeq" id="WP_139445149.1">
    <property type="nucleotide sequence ID" value="NZ_VDMB01000001.1"/>
</dbReference>
<evidence type="ECO:0000256" key="2">
    <source>
        <dbReference type="ARBA" id="ARBA00022519"/>
    </source>
</evidence>
<dbReference type="SMART" id="SM00304">
    <property type="entry name" value="HAMP"/>
    <property type="match status" value="1"/>
</dbReference>
<evidence type="ECO:0000259" key="9">
    <source>
        <dbReference type="PROSITE" id="PS50885"/>
    </source>
</evidence>
<feature type="transmembrane region" description="Helical" evidence="6">
    <location>
        <begin position="12"/>
        <end position="34"/>
    </location>
</feature>
<dbReference type="CDD" id="cd18774">
    <property type="entry name" value="PDC2_HK_sensor"/>
    <property type="match status" value="1"/>
</dbReference>
<evidence type="ECO:0000313" key="11">
    <source>
        <dbReference type="Proteomes" id="UP000321899"/>
    </source>
</evidence>
<reference evidence="10 11" key="1">
    <citation type="submission" date="2019-06" db="EMBL/GenBank/DDBJ databases">
        <title>Desulfobotulus mexicanus sp. nov., a novel sulfate-reducing bacterium isolated from the sediment of an alkaline crater lake in Mexico.</title>
        <authorList>
            <person name="Hirschler-Rea A."/>
        </authorList>
    </citation>
    <scope>NUCLEOTIDE SEQUENCE [LARGE SCALE GENOMIC DNA]</scope>
    <source>
        <strain evidence="10 11">PAR22N</strain>
    </source>
</reference>
<dbReference type="PROSITE" id="PS50111">
    <property type="entry name" value="CHEMOTAXIS_TRANSDUC_2"/>
    <property type="match status" value="1"/>
</dbReference>
<dbReference type="EMBL" id="VDMB01000001">
    <property type="protein sequence ID" value="TYT76111.1"/>
    <property type="molecule type" value="Genomic_DNA"/>
</dbReference>
<dbReference type="Proteomes" id="UP000321899">
    <property type="component" value="Unassembled WGS sequence"/>
</dbReference>
<evidence type="ECO:0000256" key="4">
    <source>
        <dbReference type="ARBA" id="ARBA00029447"/>
    </source>
</evidence>
<dbReference type="InterPro" id="IPR004090">
    <property type="entry name" value="Chemotax_Me-accpt_rcpt"/>
</dbReference>
<evidence type="ECO:0000256" key="6">
    <source>
        <dbReference type="SAM" id="Phobius"/>
    </source>
</evidence>
<keyword evidence="6" id="KW-0812">Transmembrane</keyword>
<dbReference type="Pfam" id="PF00015">
    <property type="entry name" value="MCPsignal"/>
    <property type="match status" value="1"/>
</dbReference>
<name>A0A5Q4VJH5_9BACT</name>
<dbReference type="PROSITE" id="PS50885">
    <property type="entry name" value="HAMP"/>
    <property type="match status" value="1"/>
</dbReference>
<keyword evidence="3 5" id="KW-0807">Transducer</keyword>
<dbReference type="InterPro" id="IPR004089">
    <property type="entry name" value="MCPsignal_dom"/>
</dbReference>
<dbReference type="OrthoDB" id="9814362at2"/>
<evidence type="ECO:0000313" key="10">
    <source>
        <dbReference type="EMBL" id="TYT76111.1"/>
    </source>
</evidence>
<dbReference type="GO" id="GO:0006935">
    <property type="term" value="P:chemotaxis"/>
    <property type="evidence" value="ECO:0007669"/>
    <property type="project" value="InterPro"/>
</dbReference>
<dbReference type="CDD" id="cd12913">
    <property type="entry name" value="PDC1_MCP_like"/>
    <property type="match status" value="1"/>
</dbReference>
<dbReference type="Pfam" id="PF22673">
    <property type="entry name" value="MCP-like_PDC_1"/>
    <property type="match status" value="1"/>
</dbReference>
<feature type="domain" description="HAMP" evidence="9">
    <location>
        <begin position="350"/>
        <end position="404"/>
    </location>
</feature>
<dbReference type="Gene3D" id="1.10.287.950">
    <property type="entry name" value="Methyl-accepting chemotaxis protein"/>
    <property type="match status" value="1"/>
</dbReference>
<evidence type="ECO:0000256" key="1">
    <source>
        <dbReference type="ARBA" id="ARBA00004429"/>
    </source>
</evidence>
<keyword evidence="6" id="KW-1133">Transmembrane helix</keyword>
<dbReference type="PROSITE" id="PS50192">
    <property type="entry name" value="T_SNARE"/>
    <property type="match status" value="1"/>
</dbReference>
<comment type="similarity">
    <text evidence="4">Belongs to the methyl-accepting chemotaxis (MCP) protein family.</text>
</comment>
<evidence type="ECO:0000259" key="7">
    <source>
        <dbReference type="PROSITE" id="PS50111"/>
    </source>
</evidence>
<organism evidence="10 11">
    <name type="scientific">Desulfobotulus mexicanus</name>
    <dbReference type="NCBI Taxonomy" id="2586642"/>
    <lineage>
        <taxon>Bacteria</taxon>
        <taxon>Pseudomonadati</taxon>
        <taxon>Thermodesulfobacteriota</taxon>
        <taxon>Desulfobacteria</taxon>
        <taxon>Desulfobacterales</taxon>
        <taxon>Desulfobacteraceae</taxon>
        <taxon>Desulfobotulus</taxon>
    </lineage>
</organism>
<comment type="subcellular location">
    <subcellularLocation>
        <location evidence="1">Cell inner membrane</location>
        <topology evidence="1">Multi-pass membrane protein</topology>
    </subcellularLocation>
</comment>
<proteinExistence type="inferred from homology"/>
<dbReference type="Pfam" id="PF00672">
    <property type="entry name" value="HAMP"/>
    <property type="match status" value="1"/>
</dbReference>
<dbReference type="GO" id="GO:0007165">
    <property type="term" value="P:signal transduction"/>
    <property type="evidence" value="ECO:0007669"/>
    <property type="project" value="UniProtKB-KW"/>
</dbReference>
<feature type="transmembrane region" description="Helical" evidence="6">
    <location>
        <begin position="326"/>
        <end position="348"/>
    </location>
</feature>
<dbReference type="CDD" id="cd06225">
    <property type="entry name" value="HAMP"/>
    <property type="match status" value="1"/>
</dbReference>
<comment type="caution">
    <text evidence="10">The sequence shown here is derived from an EMBL/GenBank/DDBJ whole genome shotgun (WGS) entry which is preliminary data.</text>
</comment>
<keyword evidence="6" id="KW-0472">Membrane</keyword>
<evidence type="ECO:0000259" key="8">
    <source>
        <dbReference type="PROSITE" id="PS50192"/>
    </source>
</evidence>
<dbReference type="AlphaFoldDB" id="A0A5Q4VJH5"/>
<dbReference type="SMART" id="SM00283">
    <property type="entry name" value="MA"/>
    <property type="match status" value="1"/>
</dbReference>
<evidence type="ECO:0000256" key="3">
    <source>
        <dbReference type="ARBA" id="ARBA00023224"/>
    </source>
</evidence>
<dbReference type="PANTHER" id="PTHR32089:SF112">
    <property type="entry name" value="LYSOZYME-LIKE PROTEIN-RELATED"/>
    <property type="match status" value="1"/>
</dbReference>
<dbReference type="GO" id="GO:0005886">
    <property type="term" value="C:plasma membrane"/>
    <property type="evidence" value="ECO:0007669"/>
    <property type="project" value="UniProtKB-SubCell"/>
</dbReference>
<dbReference type="InterPro" id="IPR000727">
    <property type="entry name" value="T_SNARE_dom"/>
</dbReference>
<protein>
    <submittedName>
        <fullName evidence="10">Methyl-accepting chemotaxis protein</fullName>
    </submittedName>
</protein>
<dbReference type="SUPFAM" id="SSF58104">
    <property type="entry name" value="Methyl-accepting chemotaxis protein (MCP) signaling domain"/>
    <property type="match status" value="1"/>
</dbReference>
<feature type="domain" description="Methyl-accepting transducer" evidence="7">
    <location>
        <begin position="437"/>
        <end position="659"/>
    </location>
</feature>
<dbReference type="Gene3D" id="3.30.450.20">
    <property type="entry name" value="PAS domain"/>
    <property type="match status" value="2"/>
</dbReference>
<gene>
    <name evidence="10" type="ORF">FIM25_00720</name>
</gene>
<feature type="domain" description="T-SNARE coiled-coil homology" evidence="8">
    <location>
        <begin position="582"/>
        <end position="644"/>
    </location>
</feature>
<keyword evidence="2" id="KW-1003">Cell membrane</keyword>
<accession>A0A5Q4VJH5</accession>
<dbReference type="PANTHER" id="PTHR32089">
    <property type="entry name" value="METHYL-ACCEPTING CHEMOTAXIS PROTEIN MCPB"/>
    <property type="match status" value="1"/>
</dbReference>
<evidence type="ECO:0000256" key="5">
    <source>
        <dbReference type="PROSITE-ProRule" id="PRU00284"/>
    </source>
</evidence>
<dbReference type="InterPro" id="IPR003660">
    <property type="entry name" value="HAMP_dom"/>
</dbReference>
<keyword evidence="11" id="KW-1185">Reference proteome</keyword>